<name>E9DFR2_COCPS</name>
<gene>
    <name evidence="1" type="ORF">CPSG_08661</name>
</gene>
<dbReference type="Proteomes" id="UP000002497">
    <property type="component" value="Unassembled WGS sequence"/>
</dbReference>
<dbReference type="AlphaFoldDB" id="E9DFR2"/>
<dbReference type="VEuPathDB" id="FungiDB:CPSG_08661"/>
<dbReference type="HOGENOM" id="CLU_1331844_0_0_1"/>
<keyword evidence="2" id="KW-1185">Reference proteome</keyword>
<accession>E9DFR2</accession>
<protein>
    <submittedName>
        <fullName evidence="1">Predicted protein</fullName>
    </submittedName>
</protein>
<organism evidence="2">
    <name type="scientific">Coccidioides posadasii (strain RMSCC 757 / Silveira)</name>
    <name type="common">Valley fever fungus</name>
    <dbReference type="NCBI Taxonomy" id="443226"/>
    <lineage>
        <taxon>Eukaryota</taxon>
        <taxon>Fungi</taxon>
        <taxon>Dikarya</taxon>
        <taxon>Ascomycota</taxon>
        <taxon>Pezizomycotina</taxon>
        <taxon>Eurotiomycetes</taxon>
        <taxon>Eurotiomycetidae</taxon>
        <taxon>Onygenales</taxon>
        <taxon>Onygenaceae</taxon>
        <taxon>Coccidioides</taxon>
    </lineage>
</organism>
<reference evidence="2" key="1">
    <citation type="journal article" date="2010" name="Genome Res.">
        <title>Population genomic sequencing of Coccidioides fungi reveals recent hybridization and transposon control.</title>
        <authorList>
            <person name="Neafsey D.E."/>
            <person name="Barker B.M."/>
            <person name="Sharpton T.J."/>
            <person name="Stajich J.E."/>
            <person name="Park D.J."/>
            <person name="Whiston E."/>
            <person name="Hung C.-Y."/>
            <person name="McMahan C."/>
            <person name="White J."/>
            <person name="Sykes S."/>
            <person name="Heiman D."/>
            <person name="Young S."/>
            <person name="Zeng Q."/>
            <person name="Abouelleil A."/>
            <person name="Aftuck L."/>
            <person name="Bessette D."/>
            <person name="Brown A."/>
            <person name="FitzGerald M."/>
            <person name="Lui A."/>
            <person name="Macdonald J.P."/>
            <person name="Priest M."/>
            <person name="Orbach M.J."/>
            <person name="Galgiani J.N."/>
            <person name="Kirkland T.N."/>
            <person name="Cole G.T."/>
            <person name="Birren B.W."/>
            <person name="Henn M.R."/>
            <person name="Taylor J.W."/>
            <person name="Rounsley S.D."/>
        </authorList>
    </citation>
    <scope>NUCLEOTIDE SEQUENCE [LARGE SCALE GENOMIC DNA]</scope>
    <source>
        <strain evidence="2">RMSCC 757 / Silveira</strain>
    </source>
</reference>
<evidence type="ECO:0000313" key="2">
    <source>
        <dbReference type="Proteomes" id="UP000002497"/>
    </source>
</evidence>
<sequence>MERVKGETCLAVNVACFSIVSVKPALELARGWLIRERTVQPRTRIGRDEKHEPETALCRVRFFAALLQSTKQRIVDFGLQAFSCYHFARKVDNQEQPRIWVGRRRSPFSCLLLHHTAKARHRMIRIVTIRCWSSETCGLGSPQLHSASFHSVSSTPLRWILGENSPSVELGCCKRRRHGVLIRCWPTTWVEREILERSLVPLSMTP</sequence>
<evidence type="ECO:0000313" key="1">
    <source>
        <dbReference type="EMBL" id="EFW14654.1"/>
    </source>
</evidence>
<reference evidence="2" key="2">
    <citation type="submission" date="2010-03" db="EMBL/GenBank/DDBJ databases">
        <title>The genome sequence of Coccidioides posadasii strain Silveira.</title>
        <authorList>
            <consortium name="The Broad Institute Genome Sequencing Center for Infectious Disease"/>
            <person name="Neafsey D."/>
            <person name="Orbach M."/>
            <person name="Henn M.R."/>
            <person name="Cole G.T."/>
            <person name="Galgiani J."/>
            <person name="Gardner M.J."/>
            <person name="Kirkland T.N."/>
            <person name="Taylor J.W."/>
            <person name="Young S.K."/>
            <person name="Zeng Q."/>
            <person name="Koehrsen M."/>
            <person name="Alvarado L."/>
            <person name="Berlin A."/>
            <person name="Borenstein D."/>
            <person name="Chapman S.B."/>
            <person name="Chen Z."/>
            <person name="Engels R."/>
            <person name="Freedman E."/>
            <person name="Gellesch M."/>
            <person name="Goldberg J."/>
            <person name="Griggs A."/>
            <person name="Gujja S."/>
            <person name="Heilman E."/>
            <person name="Heiman D."/>
            <person name="Howarth C."/>
            <person name="Jen D."/>
            <person name="Larson L."/>
            <person name="Mehta T."/>
            <person name="Neiman D."/>
            <person name="Park D."/>
            <person name="Pearson M."/>
            <person name="Richards J."/>
            <person name="Roberts A."/>
            <person name="Saif S."/>
            <person name="Shea T."/>
            <person name="Shenoy N."/>
            <person name="Sisk P."/>
            <person name="Stolte C."/>
            <person name="Sykes S."/>
            <person name="Walk T."/>
            <person name="White J."/>
            <person name="Yandava C."/>
            <person name="Haas B."/>
            <person name="Nusbaum C."/>
            <person name="Birren B."/>
        </authorList>
    </citation>
    <scope>NUCLEOTIDE SEQUENCE [LARGE SCALE GENOMIC DNA]</scope>
    <source>
        <strain evidence="2">RMSCC 757 / Silveira</strain>
    </source>
</reference>
<dbReference type="EMBL" id="GL636504">
    <property type="protein sequence ID" value="EFW14654.1"/>
    <property type="molecule type" value="Genomic_DNA"/>
</dbReference>
<proteinExistence type="predicted"/>